<gene>
    <name evidence="3" type="ORF">E6W39_28330</name>
</gene>
<proteinExistence type="predicted"/>
<feature type="transmembrane region" description="Helical" evidence="2">
    <location>
        <begin position="69"/>
        <end position="88"/>
    </location>
</feature>
<evidence type="ECO:0000313" key="4">
    <source>
        <dbReference type="Proteomes" id="UP000319103"/>
    </source>
</evidence>
<keyword evidence="2" id="KW-1133">Transmembrane helix</keyword>
<comment type="caution">
    <text evidence="3">The sequence shown here is derived from an EMBL/GenBank/DDBJ whole genome shotgun (WGS) entry which is preliminary data.</text>
</comment>
<feature type="compositionally biased region" description="Pro residues" evidence="1">
    <location>
        <begin position="1"/>
        <end position="10"/>
    </location>
</feature>
<evidence type="ECO:0000256" key="2">
    <source>
        <dbReference type="SAM" id="Phobius"/>
    </source>
</evidence>
<evidence type="ECO:0000313" key="3">
    <source>
        <dbReference type="EMBL" id="TQF05429.1"/>
    </source>
</evidence>
<accession>A0A540W8R8</accession>
<feature type="region of interest" description="Disordered" evidence="1">
    <location>
        <begin position="1"/>
        <end position="21"/>
    </location>
</feature>
<reference evidence="3 4" key="1">
    <citation type="submission" date="2019-06" db="EMBL/GenBank/DDBJ databases">
        <title>Description of Kitasatospora acidophila sp. nov. isolated from pine grove soil, and reclassification of Streptomyces novaecaesareae to Kitasatospora novaeceasareae comb. nov.</title>
        <authorList>
            <person name="Kim M.J."/>
        </authorList>
    </citation>
    <scope>NUCLEOTIDE SEQUENCE [LARGE SCALE GENOMIC DNA]</scope>
    <source>
        <strain evidence="3 4">MMS16-CNU292</strain>
    </source>
</reference>
<dbReference type="RefSeq" id="WP_141635906.1">
    <property type="nucleotide sequence ID" value="NZ_VIGB01000003.1"/>
</dbReference>
<dbReference type="OrthoDB" id="3848547at2"/>
<name>A0A540W8R8_9ACTN</name>
<keyword evidence="4" id="KW-1185">Reference proteome</keyword>
<protein>
    <submittedName>
        <fullName evidence="3">Uncharacterized protein</fullName>
    </submittedName>
</protein>
<dbReference type="AlphaFoldDB" id="A0A540W8R8"/>
<organism evidence="3 4">
    <name type="scientific">Kitasatospora acidiphila</name>
    <dbReference type="NCBI Taxonomy" id="2567942"/>
    <lineage>
        <taxon>Bacteria</taxon>
        <taxon>Bacillati</taxon>
        <taxon>Actinomycetota</taxon>
        <taxon>Actinomycetes</taxon>
        <taxon>Kitasatosporales</taxon>
        <taxon>Streptomycetaceae</taxon>
        <taxon>Kitasatospora</taxon>
    </lineage>
</organism>
<dbReference type="Proteomes" id="UP000319103">
    <property type="component" value="Unassembled WGS sequence"/>
</dbReference>
<sequence length="357" mass="36877">MGDPGEPPEGVPEGGSGSDDEYRSVVFDESFVRAARITELSAMERLGGAPRGIRRKTGFGLLGSLPRQALILLLLIVVAFGAAVYFGLTAPHRDIAGVGGSQLTNELTALTPASGGVPTVDPSSPFANLAAAAGYADGSAGFGLPAARTSTADFTQAQVGTAVDTVRRYLVASEVSPAVLAQGATAPVRALVTPGEQGQFDQSAANPGDDQHHTLTGWMVRFDPMKVSLASDTVKVAGTVTVRELDASTLELTADHTLVYALRPAGATVNGPVTLYSIRREVRFDLDRTDLVNGQLRVVDTVQQAGPSACDAAQFEYFQPLAAGGTGPLTAHPGTIDPGDRSHPAWQSCAVMGGPLG</sequence>
<keyword evidence="2" id="KW-0812">Transmembrane</keyword>
<evidence type="ECO:0000256" key="1">
    <source>
        <dbReference type="SAM" id="MobiDB-lite"/>
    </source>
</evidence>
<keyword evidence="2" id="KW-0472">Membrane</keyword>
<dbReference type="EMBL" id="VIGB01000003">
    <property type="protein sequence ID" value="TQF05429.1"/>
    <property type="molecule type" value="Genomic_DNA"/>
</dbReference>